<accession>A0A418SBD1</accession>
<dbReference type="KEGG" id="palw:PSAL_026770"/>
<dbReference type="Proteomes" id="UP000283786">
    <property type="component" value="Chromosome"/>
</dbReference>
<sequence>MTDIQFGRLVDLPLRDAWPHEAHQFTPWLSQNIDHLSEVIGIPLELTGTEVAVESFSADILARNPMDDTTVLIENQLETTDHTHLGQIMTYLAGLEAQTVVWIAPAFREPHLSAIRWLNEHTSDGFSFFAVKARVVRIGDSPFAPIFEVVEKPNGWERRVMSRKKETSTATDELSDLRQAFWDTYIDTFPEVLEEGFKPTRAWNSYSQLPGEKIWVSVWIGERQCGIYVGGARGADKQSAATRLGPMAEPLAAELEAELFDPTRFGHVFGDRHDLSYKDRANWPAMLRWLEERRQIYLAALSAALDVDQ</sequence>
<reference evidence="1 2" key="1">
    <citation type="submission" date="2020-08" db="EMBL/GenBank/DDBJ databases">
        <title>Genome sequence of Rhodobacteraceae bacterium Lw-13e.</title>
        <authorList>
            <person name="Poehlein A."/>
            <person name="Wolter L."/>
            <person name="Daniel R."/>
            <person name="Brinkhoff T."/>
        </authorList>
    </citation>
    <scope>NUCLEOTIDE SEQUENCE [LARGE SCALE GENOMIC DNA]</scope>
    <source>
        <strain evidence="1 2">Lw-13e</strain>
    </source>
</reference>
<evidence type="ECO:0000313" key="2">
    <source>
        <dbReference type="Proteomes" id="UP000283786"/>
    </source>
</evidence>
<keyword evidence="2" id="KW-1185">Reference proteome</keyword>
<dbReference type="Gene3D" id="3.40.1350.10">
    <property type="match status" value="1"/>
</dbReference>
<name>A0A418SBD1_9RHOB</name>
<dbReference type="EMBL" id="CP060436">
    <property type="protein sequence ID" value="QPM91424.1"/>
    <property type="molecule type" value="Genomic_DNA"/>
</dbReference>
<dbReference type="InterPro" id="IPR011856">
    <property type="entry name" value="tRNA_endonuc-like_dom_sf"/>
</dbReference>
<evidence type="ECO:0000313" key="1">
    <source>
        <dbReference type="EMBL" id="QPM91424.1"/>
    </source>
</evidence>
<protein>
    <recommendedName>
        <fullName evidence="3">DUF4268 domain-containing protein</fullName>
    </recommendedName>
</protein>
<evidence type="ECO:0008006" key="3">
    <source>
        <dbReference type="Google" id="ProtNLM"/>
    </source>
</evidence>
<proteinExistence type="predicted"/>
<dbReference type="GO" id="GO:0003676">
    <property type="term" value="F:nucleic acid binding"/>
    <property type="evidence" value="ECO:0007669"/>
    <property type="project" value="InterPro"/>
</dbReference>
<dbReference type="RefSeq" id="WP_119841126.1">
    <property type="nucleotide sequence ID" value="NZ_CP060436.1"/>
</dbReference>
<gene>
    <name evidence="1" type="ORF">PSAL_026770</name>
</gene>
<organism evidence="1 2">
    <name type="scientific">Pseudooceanicola algae</name>
    <dbReference type="NCBI Taxonomy" id="1537215"/>
    <lineage>
        <taxon>Bacteria</taxon>
        <taxon>Pseudomonadati</taxon>
        <taxon>Pseudomonadota</taxon>
        <taxon>Alphaproteobacteria</taxon>
        <taxon>Rhodobacterales</taxon>
        <taxon>Paracoccaceae</taxon>
        <taxon>Pseudooceanicola</taxon>
    </lineage>
</organism>
<dbReference type="AlphaFoldDB" id="A0A418SBD1"/>
<dbReference type="OrthoDB" id="570199at2"/>